<dbReference type="InterPro" id="IPR021326">
    <property type="entry name" value="DUF2931"/>
</dbReference>
<dbReference type="RefSeq" id="WP_343806701.1">
    <property type="nucleotide sequence ID" value="NZ_BAAAET010000003.1"/>
</dbReference>
<dbReference type="Proteomes" id="UP001499915">
    <property type="component" value="Unassembled WGS sequence"/>
</dbReference>
<keyword evidence="2" id="KW-1185">Reference proteome</keyword>
<dbReference type="EMBL" id="BAAAET010000003">
    <property type="protein sequence ID" value="GAA0696998.1"/>
    <property type="molecule type" value="Genomic_DNA"/>
</dbReference>
<sequence>MRNDWAVRLGSLLLVVVVLVGCSREPERYDFGVAVAGGPQGWPIWGEKVVFDDRWRVGAGAIDSGYESVPPTGKVSVISNPREAPQKVFARWFSHRNQTFYEIHLTLPEDMAQQVARWYRQYPRSDYLHTLIVGLSGAGEAKVLWTASCMSCEWRDFSKDFQATLIAGAQGQEVEGDPYPYVYQTTDFVDQGVIPLPDGFQREEMPPIKSWFSGEQ</sequence>
<dbReference type="PROSITE" id="PS51257">
    <property type="entry name" value="PROKAR_LIPOPROTEIN"/>
    <property type="match status" value="1"/>
</dbReference>
<gene>
    <name evidence="1" type="ORF">GCM10009104_26410</name>
</gene>
<evidence type="ECO:0008006" key="3">
    <source>
        <dbReference type="Google" id="ProtNLM"/>
    </source>
</evidence>
<evidence type="ECO:0000313" key="2">
    <source>
        <dbReference type="Proteomes" id="UP001499915"/>
    </source>
</evidence>
<evidence type="ECO:0000313" key="1">
    <source>
        <dbReference type="EMBL" id="GAA0696998.1"/>
    </source>
</evidence>
<name>A0ABN1I8G6_9GAMM</name>
<comment type="caution">
    <text evidence="1">The sequence shown here is derived from an EMBL/GenBank/DDBJ whole genome shotgun (WGS) entry which is preliminary data.</text>
</comment>
<organism evidence="1 2">
    <name type="scientific">Marinobacterium maritimum</name>
    <dbReference type="NCBI Taxonomy" id="500162"/>
    <lineage>
        <taxon>Bacteria</taxon>
        <taxon>Pseudomonadati</taxon>
        <taxon>Pseudomonadota</taxon>
        <taxon>Gammaproteobacteria</taxon>
        <taxon>Oceanospirillales</taxon>
        <taxon>Oceanospirillaceae</taxon>
        <taxon>Marinobacterium</taxon>
    </lineage>
</organism>
<accession>A0ABN1I8G6</accession>
<proteinExistence type="predicted"/>
<reference evidence="1 2" key="1">
    <citation type="journal article" date="2019" name="Int. J. Syst. Evol. Microbiol.">
        <title>The Global Catalogue of Microorganisms (GCM) 10K type strain sequencing project: providing services to taxonomists for standard genome sequencing and annotation.</title>
        <authorList>
            <consortium name="The Broad Institute Genomics Platform"/>
            <consortium name="The Broad Institute Genome Sequencing Center for Infectious Disease"/>
            <person name="Wu L."/>
            <person name="Ma J."/>
        </authorList>
    </citation>
    <scope>NUCLEOTIDE SEQUENCE [LARGE SCALE GENOMIC DNA]</scope>
    <source>
        <strain evidence="1 2">JCM 15134</strain>
    </source>
</reference>
<protein>
    <recommendedName>
        <fullName evidence="3">DUF2931 family protein</fullName>
    </recommendedName>
</protein>
<dbReference type="Pfam" id="PF11153">
    <property type="entry name" value="DUF2931"/>
    <property type="match status" value="1"/>
</dbReference>